<keyword evidence="4" id="KW-1185">Reference proteome</keyword>
<dbReference type="Gene3D" id="2.40.110.10">
    <property type="entry name" value="Butyryl-CoA Dehydrogenase, subunit A, domain 2"/>
    <property type="match status" value="1"/>
</dbReference>
<feature type="domain" description="Acyl-CoA dehydrogenase C-terminal" evidence="2">
    <location>
        <begin position="260"/>
        <end position="390"/>
    </location>
</feature>
<dbReference type="InterPro" id="IPR009100">
    <property type="entry name" value="AcylCoA_DH/oxidase_NM_dom_sf"/>
</dbReference>
<reference evidence="3 4" key="1">
    <citation type="submission" date="2024-06" db="EMBL/GenBank/DDBJ databases">
        <title>The Natural Products Discovery Center: Release of the First 8490 Sequenced Strains for Exploring Actinobacteria Biosynthetic Diversity.</title>
        <authorList>
            <person name="Kalkreuter E."/>
            <person name="Kautsar S.A."/>
            <person name="Yang D."/>
            <person name="Bader C.D."/>
            <person name="Teijaro C.N."/>
            <person name="Fluegel L."/>
            <person name="Davis C.M."/>
            <person name="Simpson J.R."/>
            <person name="Lauterbach L."/>
            <person name="Steele A.D."/>
            <person name="Gui C."/>
            <person name="Meng S."/>
            <person name="Li G."/>
            <person name="Viehrig K."/>
            <person name="Ye F."/>
            <person name="Su P."/>
            <person name="Kiefer A.F."/>
            <person name="Nichols A."/>
            <person name="Cepeda A.J."/>
            <person name="Yan W."/>
            <person name="Fan B."/>
            <person name="Jiang Y."/>
            <person name="Adhikari A."/>
            <person name="Zheng C.-J."/>
            <person name="Schuster L."/>
            <person name="Cowan T.M."/>
            <person name="Smanski M.J."/>
            <person name="Chevrette M.G."/>
            <person name="De Carvalho L.P.S."/>
            <person name="Shen B."/>
        </authorList>
    </citation>
    <scope>NUCLEOTIDE SEQUENCE [LARGE SCALE GENOMIC DNA]</scope>
    <source>
        <strain evidence="3 4">NPDC033843</strain>
    </source>
</reference>
<evidence type="ECO:0000313" key="4">
    <source>
        <dbReference type="Proteomes" id="UP001550739"/>
    </source>
</evidence>
<name>A0ABV2ZV03_9ACTN</name>
<proteinExistence type="predicted"/>
<dbReference type="Gene3D" id="1.10.540.10">
    <property type="entry name" value="Acyl-CoA dehydrogenase/oxidase, N-terminal domain"/>
    <property type="match status" value="1"/>
</dbReference>
<keyword evidence="1" id="KW-0560">Oxidoreductase</keyword>
<evidence type="ECO:0000259" key="2">
    <source>
        <dbReference type="Pfam" id="PF08028"/>
    </source>
</evidence>
<dbReference type="InterPro" id="IPR036250">
    <property type="entry name" value="AcylCo_DH-like_C"/>
</dbReference>
<dbReference type="InterPro" id="IPR037069">
    <property type="entry name" value="AcylCoA_DH/ox_N_sf"/>
</dbReference>
<dbReference type="PIRSF" id="PIRSF016578">
    <property type="entry name" value="HsaA"/>
    <property type="match status" value="1"/>
</dbReference>
<comment type="caution">
    <text evidence="3">The sequence shown here is derived from an EMBL/GenBank/DDBJ whole genome shotgun (WGS) entry which is preliminary data.</text>
</comment>
<dbReference type="InterPro" id="IPR013107">
    <property type="entry name" value="Acyl-CoA_DH_C"/>
</dbReference>
<evidence type="ECO:0000313" key="3">
    <source>
        <dbReference type="EMBL" id="MEU3786407.1"/>
    </source>
</evidence>
<accession>A0ABV2ZV03</accession>
<gene>
    <name evidence="3" type="ORF">AB0E89_38725</name>
</gene>
<protein>
    <submittedName>
        <fullName evidence="3">Acyl-CoA dehydrogenase</fullName>
    </submittedName>
</protein>
<organism evidence="3 4">
    <name type="scientific">Streptomyces sp. 900129855</name>
    <dbReference type="NCBI Taxonomy" id="3155129"/>
    <lineage>
        <taxon>Bacteria</taxon>
        <taxon>Bacillati</taxon>
        <taxon>Actinomycetota</taxon>
        <taxon>Actinomycetes</taxon>
        <taxon>Kitasatosporales</taxon>
        <taxon>Streptomycetaceae</taxon>
        <taxon>Streptomyces</taxon>
    </lineage>
</organism>
<dbReference type="InterPro" id="IPR046373">
    <property type="entry name" value="Acyl-CoA_Oxase/DH_mid-dom_sf"/>
</dbReference>
<dbReference type="Gene3D" id="1.20.140.10">
    <property type="entry name" value="Butyryl-CoA Dehydrogenase, subunit A, domain 3"/>
    <property type="match status" value="1"/>
</dbReference>
<evidence type="ECO:0000256" key="1">
    <source>
        <dbReference type="ARBA" id="ARBA00023002"/>
    </source>
</evidence>
<dbReference type="SUPFAM" id="SSF56645">
    <property type="entry name" value="Acyl-CoA dehydrogenase NM domain-like"/>
    <property type="match status" value="1"/>
</dbReference>
<dbReference type="SUPFAM" id="SSF47203">
    <property type="entry name" value="Acyl-CoA dehydrogenase C-terminal domain-like"/>
    <property type="match status" value="1"/>
</dbReference>
<dbReference type="EMBL" id="JBEZVE010000028">
    <property type="protein sequence ID" value="MEU3786407.1"/>
    <property type="molecule type" value="Genomic_DNA"/>
</dbReference>
<dbReference type="RefSeq" id="WP_361708415.1">
    <property type="nucleotide sequence ID" value="NZ_JBEZVE010000028.1"/>
</dbReference>
<dbReference type="Pfam" id="PF08028">
    <property type="entry name" value="Acyl-CoA_dh_2"/>
    <property type="match status" value="1"/>
</dbReference>
<sequence length="409" mass="44476">MSETVEVTVEIPQPEPGLTPEDLVRRARELQSSLRDRQDQTELLTGMPDDTHKAFLEAGFYRTLQPRRFGGYEFSLRTFSRMVTEVARGCPSSGWNLCLAASHSLVVAGRFPEQTQREVFGPSGDFRAPLPVSPTGTAVRTPEGYLVNGRWDYASGVNVSTHFLGGALINDGEGAPPLPGMVLVPSDWQVLDNWGEILGFRGSGSNSVVVENVLVPHGYVSKTHIEAVDVADGPGVGLHGNPMYAGQMASFFNIQLVSILAGVAWAAIDEYQRIITTKKTHTPPFHPRSHEPEHQRNLGLAMGLADAAQRIILSIADDYTGYAARGMQGGEPFSYLDDQSLSVTARQAGQLACQAVERLVPASGSSTLANGERMQRYLRDVATYKSHLNAQYGMWATDYGRSVLGVETP</sequence>
<dbReference type="Proteomes" id="UP001550739">
    <property type="component" value="Unassembled WGS sequence"/>
</dbReference>